<proteinExistence type="predicted"/>
<dbReference type="EMBL" id="JAPHNI010000079">
    <property type="protein sequence ID" value="KAJ8116791.1"/>
    <property type="molecule type" value="Genomic_DNA"/>
</dbReference>
<comment type="caution">
    <text evidence="1">The sequence shown here is derived from an EMBL/GenBank/DDBJ whole genome shotgun (WGS) entry which is preliminary data.</text>
</comment>
<protein>
    <submittedName>
        <fullName evidence="1">Uncharacterized protein</fullName>
    </submittedName>
</protein>
<sequence length="71" mass="7434">MAQGVPGFMVNAGFDCAAVTKMPISNDNHIDTGQSEEKQISQHRQTAEAGDPESTARGACPLPVHKNGGAR</sequence>
<organism evidence="1 2">
    <name type="scientific">Boeremia exigua</name>
    <dbReference type="NCBI Taxonomy" id="749465"/>
    <lineage>
        <taxon>Eukaryota</taxon>
        <taxon>Fungi</taxon>
        <taxon>Dikarya</taxon>
        <taxon>Ascomycota</taxon>
        <taxon>Pezizomycotina</taxon>
        <taxon>Dothideomycetes</taxon>
        <taxon>Pleosporomycetidae</taxon>
        <taxon>Pleosporales</taxon>
        <taxon>Pleosporineae</taxon>
        <taxon>Didymellaceae</taxon>
        <taxon>Boeremia</taxon>
    </lineage>
</organism>
<gene>
    <name evidence="1" type="ORF">OPT61_g1878</name>
</gene>
<name>A0ACC2INM2_9PLEO</name>
<keyword evidence="2" id="KW-1185">Reference proteome</keyword>
<evidence type="ECO:0000313" key="1">
    <source>
        <dbReference type="EMBL" id="KAJ8116791.1"/>
    </source>
</evidence>
<reference evidence="1" key="1">
    <citation type="submission" date="2022-11" db="EMBL/GenBank/DDBJ databases">
        <title>Genome Sequence of Boeremia exigua.</title>
        <authorList>
            <person name="Buettner E."/>
        </authorList>
    </citation>
    <scope>NUCLEOTIDE SEQUENCE</scope>
    <source>
        <strain evidence="1">CU02</strain>
    </source>
</reference>
<accession>A0ACC2INM2</accession>
<dbReference type="Proteomes" id="UP001153331">
    <property type="component" value="Unassembled WGS sequence"/>
</dbReference>
<evidence type="ECO:0000313" key="2">
    <source>
        <dbReference type="Proteomes" id="UP001153331"/>
    </source>
</evidence>